<evidence type="ECO:0000313" key="2">
    <source>
        <dbReference type="EMBL" id="AOZ69583.1"/>
    </source>
</evidence>
<proteinExistence type="predicted"/>
<sequence>MSYQATNWAMKQRDMKPATKTVLLCLADRHNPENGCFPSHKRIATDACMSERSVRNHLAELEAMGLLRRVKGTGGRLKRAATRYVFAFEDGFEAVDNSAERAESRRQKCAESRRQILPPNTVREPLKEEDAREAPDSNDLFEGVKRAVGFGPNAILPSWWRERAARDHVIGWTKRFGLTEAEILDVAAATRKEHPIPPDGPKALDRAMERRWRAKQAAKSGDKRRRHDKRPSAAPAKPVSEHDALKLRAEWLNGDRYVPPTLITNVHVARLLETGMVSPERFRRHNLGHLLPSGAVGSRREAVA</sequence>
<feature type="compositionally biased region" description="Basic residues" evidence="1">
    <location>
        <begin position="212"/>
        <end position="229"/>
    </location>
</feature>
<dbReference type="Proteomes" id="UP000176562">
    <property type="component" value="Chromosome"/>
</dbReference>
<dbReference type="EMBL" id="CP017781">
    <property type="protein sequence ID" value="AOZ69583.1"/>
    <property type="molecule type" value="Genomic_DNA"/>
</dbReference>
<feature type="region of interest" description="Disordered" evidence="1">
    <location>
        <begin position="106"/>
        <end position="138"/>
    </location>
</feature>
<evidence type="ECO:0000256" key="1">
    <source>
        <dbReference type="SAM" id="MobiDB-lite"/>
    </source>
</evidence>
<dbReference type="AlphaFoldDB" id="A0A1D9MCP6"/>
<dbReference type="SUPFAM" id="SSF46785">
    <property type="entry name" value="Winged helix' DNA-binding domain"/>
    <property type="match status" value="1"/>
</dbReference>
<dbReference type="RefSeq" id="WP_068766968.1">
    <property type="nucleotide sequence ID" value="NZ_CP017781.1"/>
</dbReference>
<keyword evidence="3" id="KW-1185">Reference proteome</keyword>
<feature type="region of interest" description="Disordered" evidence="1">
    <location>
        <begin position="211"/>
        <end position="241"/>
    </location>
</feature>
<protein>
    <recommendedName>
        <fullName evidence="4">Helix-turn-helix domain-containing protein</fullName>
    </recommendedName>
</protein>
<reference evidence="2 3" key="1">
    <citation type="submission" date="2016-10" db="EMBL/GenBank/DDBJ databases">
        <title>Rhodobacter sp. LPB0142, isolated from sea water.</title>
        <authorList>
            <person name="Kim E."/>
            <person name="Yi H."/>
        </authorList>
    </citation>
    <scope>NUCLEOTIDE SEQUENCE [LARGE SCALE GENOMIC DNA]</scope>
    <source>
        <strain evidence="2 3">LPB0142</strain>
    </source>
</reference>
<feature type="compositionally biased region" description="Basic and acidic residues" evidence="1">
    <location>
        <begin position="124"/>
        <end position="135"/>
    </location>
</feature>
<dbReference type="Gene3D" id="1.10.10.10">
    <property type="entry name" value="Winged helix-like DNA-binding domain superfamily/Winged helix DNA-binding domain"/>
    <property type="match status" value="1"/>
</dbReference>
<dbReference type="Pfam" id="PF13730">
    <property type="entry name" value="HTH_36"/>
    <property type="match status" value="1"/>
</dbReference>
<gene>
    <name evidence="2" type="ORF">LPB142_09865</name>
</gene>
<organism evidence="2 3">
    <name type="scientific">Rhodobacter xanthinilyticus</name>
    <dbReference type="NCBI Taxonomy" id="1850250"/>
    <lineage>
        <taxon>Bacteria</taxon>
        <taxon>Pseudomonadati</taxon>
        <taxon>Pseudomonadota</taxon>
        <taxon>Alphaproteobacteria</taxon>
        <taxon>Rhodobacterales</taxon>
        <taxon>Rhodobacter group</taxon>
        <taxon>Rhodobacter</taxon>
    </lineage>
</organism>
<accession>A0A1D9MCP6</accession>
<name>A0A1D9MCP6_9RHOB</name>
<evidence type="ECO:0008006" key="4">
    <source>
        <dbReference type="Google" id="ProtNLM"/>
    </source>
</evidence>
<dbReference type="InterPro" id="IPR036388">
    <property type="entry name" value="WH-like_DNA-bd_sf"/>
</dbReference>
<dbReference type="KEGG" id="rhp:LPB142_09865"/>
<dbReference type="STRING" id="1850250.LPB142_09865"/>
<evidence type="ECO:0000313" key="3">
    <source>
        <dbReference type="Proteomes" id="UP000176562"/>
    </source>
</evidence>
<dbReference type="InterPro" id="IPR036390">
    <property type="entry name" value="WH_DNA-bd_sf"/>
</dbReference>